<comment type="caution">
    <text evidence="2">The sequence shown here is derived from an EMBL/GenBank/DDBJ whole genome shotgun (WGS) entry which is preliminary data.</text>
</comment>
<organism evidence="2 3">
    <name type="scientific">Sinanodonta woodiana</name>
    <name type="common">Chinese pond mussel</name>
    <name type="synonym">Anodonta woodiana</name>
    <dbReference type="NCBI Taxonomy" id="1069815"/>
    <lineage>
        <taxon>Eukaryota</taxon>
        <taxon>Metazoa</taxon>
        <taxon>Spiralia</taxon>
        <taxon>Lophotrochozoa</taxon>
        <taxon>Mollusca</taxon>
        <taxon>Bivalvia</taxon>
        <taxon>Autobranchia</taxon>
        <taxon>Heteroconchia</taxon>
        <taxon>Palaeoheterodonta</taxon>
        <taxon>Unionida</taxon>
        <taxon>Unionoidea</taxon>
        <taxon>Unionidae</taxon>
        <taxon>Unioninae</taxon>
        <taxon>Sinanodonta</taxon>
    </lineage>
</organism>
<feature type="transmembrane region" description="Helical" evidence="1">
    <location>
        <begin position="12"/>
        <end position="34"/>
    </location>
</feature>
<feature type="transmembrane region" description="Helical" evidence="1">
    <location>
        <begin position="97"/>
        <end position="115"/>
    </location>
</feature>
<keyword evidence="1" id="KW-0812">Transmembrane</keyword>
<accession>A0ABD3XZQ7</accession>
<name>A0ABD3XZQ7_SINWO</name>
<evidence type="ECO:0000313" key="2">
    <source>
        <dbReference type="EMBL" id="KAL3891696.1"/>
    </source>
</evidence>
<sequence>MNLFKLPMKIAGAACGVVSIVLGIAAIALPKWMWYDANGAQLGYGLWSLCTYVPSKDHAECTSNIEKPVIAFAVAFAFLHILIANNNKVAGKLSGPIAIVGGILMIVGFIVWAAKYKSDPVLVMLNLSAGFILAIVSAIMSFIAGNFIFLGWIAESRGQTHMVV</sequence>
<reference evidence="2 3" key="1">
    <citation type="submission" date="2024-11" db="EMBL/GenBank/DDBJ databases">
        <title>Chromosome-level genome assembly of the freshwater bivalve Anodonta woodiana.</title>
        <authorList>
            <person name="Chen X."/>
        </authorList>
    </citation>
    <scope>NUCLEOTIDE SEQUENCE [LARGE SCALE GENOMIC DNA]</scope>
    <source>
        <strain evidence="2">MN2024</strain>
        <tissue evidence="2">Gills</tissue>
    </source>
</reference>
<dbReference type="AlphaFoldDB" id="A0ABD3XZQ7"/>
<evidence type="ECO:0000256" key="1">
    <source>
        <dbReference type="SAM" id="Phobius"/>
    </source>
</evidence>
<feature type="transmembrane region" description="Helical" evidence="1">
    <location>
        <begin position="127"/>
        <end position="153"/>
    </location>
</feature>
<keyword evidence="1" id="KW-1133">Transmembrane helix</keyword>
<dbReference type="EMBL" id="JBJQND010000001">
    <property type="protein sequence ID" value="KAL3891696.1"/>
    <property type="molecule type" value="Genomic_DNA"/>
</dbReference>
<proteinExistence type="predicted"/>
<keyword evidence="3" id="KW-1185">Reference proteome</keyword>
<gene>
    <name evidence="2" type="ORF">ACJMK2_003946</name>
</gene>
<evidence type="ECO:0000313" key="3">
    <source>
        <dbReference type="Proteomes" id="UP001634394"/>
    </source>
</evidence>
<feature type="transmembrane region" description="Helical" evidence="1">
    <location>
        <begin position="69"/>
        <end position="85"/>
    </location>
</feature>
<dbReference type="Proteomes" id="UP001634394">
    <property type="component" value="Unassembled WGS sequence"/>
</dbReference>
<protein>
    <submittedName>
        <fullName evidence="2">Uncharacterized protein</fullName>
    </submittedName>
</protein>
<dbReference type="Gene3D" id="1.20.140.150">
    <property type="match status" value="1"/>
</dbReference>
<keyword evidence="1" id="KW-0472">Membrane</keyword>